<dbReference type="AlphaFoldDB" id="A0A8X8IGJ8"/>
<dbReference type="Gene3D" id="2.40.170.20">
    <property type="entry name" value="TonB-dependent receptor, beta-barrel domain"/>
    <property type="match status" value="1"/>
</dbReference>
<keyword evidence="5" id="KW-0732">Signal</keyword>
<evidence type="ECO:0000256" key="3">
    <source>
        <dbReference type="ARBA" id="ARBA00023237"/>
    </source>
</evidence>
<proteinExistence type="predicted"/>
<dbReference type="SUPFAM" id="SSF56935">
    <property type="entry name" value="Porins"/>
    <property type="match status" value="1"/>
</dbReference>
<sequence>MHYCKKICCFLLLVSLTTATVQAQHKKKGKKKVQTAAHKKAPAKTKKSHTAATPAKKKTAVFSAAESTPAKLNREGLGDTTAPRVVTVTSAFKPSLKNAAKVNFTAASPVIDSSRVPVLYNIPAQNLLFSYQPVPIKPLALPQDSGLAWVNDHYIKAGIGNYTTGLAEGAFSFGDGKKSITNLRANYLTTKGNLPAQQYSKFGMNVISILNTNHNNEWTTKAFYENTTRYFYGYEPASLNYKKDSLLNRFNTAGIEVGLQNKARNDFNITYHPQVQLRYFADNRDNKEYALVAKANINKGFAKIYAFDLGLTADISKATFFPSTPNQRTLKNNLYYVSPTLQFNTPNFKLYLGIQPSWDNQNFSTLPNITAEARIKESALVVEGGWTGYYNKNTYYSLAGFNPWLAALTDLQNTKAIETYAGIKGSAGNHFTYKGRVSFIKLNNQPLFVNDLLDGKTFNVLYEPSMQLMKLHGEVGYNVQEKFSFLAGATFQKFSSLVVNEQAWGQLPFEVTGTLKWKVLKDLQVKADAFLWDGPYYRSKSMQAMKLDPAADLNLGIEFAVMPKLNLWFQVNNLLNNKYQRWNQYQVLGLNVLGGVVYSFR</sequence>
<evidence type="ECO:0000256" key="1">
    <source>
        <dbReference type="ARBA" id="ARBA00004442"/>
    </source>
</evidence>
<organism evidence="6 7">
    <name type="scientific">Hydrobacter penzbergensis</name>
    <dbReference type="NCBI Taxonomy" id="1235997"/>
    <lineage>
        <taxon>Bacteria</taxon>
        <taxon>Pseudomonadati</taxon>
        <taxon>Bacteroidota</taxon>
        <taxon>Chitinophagia</taxon>
        <taxon>Chitinophagales</taxon>
        <taxon>Chitinophagaceae</taxon>
        <taxon>Hydrobacter</taxon>
    </lineage>
</organism>
<name>A0A8X8IGJ8_9BACT</name>
<comment type="caution">
    <text evidence="6">The sequence shown here is derived from an EMBL/GenBank/DDBJ whole genome shotgun (WGS) entry which is preliminary data.</text>
</comment>
<dbReference type="GO" id="GO:0009279">
    <property type="term" value="C:cell outer membrane"/>
    <property type="evidence" value="ECO:0007669"/>
    <property type="project" value="UniProtKB-SubCell"/>
</dbReference>
<evidence type="ECO:0000313" key="6">
    <source>
        <dbReference type="EMBL" id="SDX33134.1"/>
    </source>
</evidence>
<evidence type="ECO:0000256" key="2">
    <source>
        <dbReference type="ARBA" id="ARBA00023136"/>
    </source>
</evidence>
<evidence type="ECO:0000256" key="4">
    <source>
        <dbReference type="SAM" id="MobiDB-lite"/>
    </source>
</evidence>
<feature type="signal peptide" evidence="5">
    <location>
        <begin position="1"/>
        <end position="23"/>
    </location>
</feature>
<keyword evidence="3" id="KW-0998">Cell outer membrane</keyword>
<evidence type="ECO:0008006" key="8">
    <source>
        <dbReference type="Google" id="ProtNLM"/>
    </source>
</evidence>
<comment type="subcellular location">
    <subcellularLocation>
        <location evidence="1">Cell outer membrane</location>
    </subcellularLocation>
</comment>
<gene>
    <name evidence="6" type="ORF">SAMN05444410_11386</name>
</gene>
<keyword evidence="7" id="KW-1185">Reference proteome</keyword>
<keyword evidence="2" id="KW-0472">Membrane</keyword>
<feature type="chain" id="PRO_5036466622" description="TonB dependent receptor" evidence="5">
    <location>
        <begin position="24"/>
        <end position="601"/>
    </location>
</feature>
<dbReference type="Proteomes" id="UP000198711">
    <property type="component" value="Unassembled WGS sequence"/>
</dbReference>
<evidence type="ECO:0000256" key="5">
    <source>
        <dbReference type="SAM" id="SignalP"/>
    </source>
</evidence>
<feature type="compositionally biased region" description="Basic residues" evidence="4">
    <location>
        <begin position="24"/>
        <end position="59"/>
    </location>
</feature>
<reference evidence="6 7" key="1">
    <citation type="submission" date="2016-10" db="EMBL/GenBank/DDBJ databases">
        <authorList>
            <person name="Varghese N."/>
            <person name="Submissions S."/>
        </authorList>
    </citation>
    <scope>NUCLEOTIDE SEQUENCE [LARGE SCALE GENOMIC DNA]</scope>
    <source>
        <strain evidence="6 7">DSM 25353</strain>
    </source>
</reference>
<protein>
    <recommendedName>
        <fullName evidence="8">TonB dependent receptor</fullName>
    </recommendedName>
</protein>
<dbReference type="EMBL" id="FNNO01000013">
    <property type="protein sequence ID" value="SDX33134.1"/>
    <property type="molecule type" value="Genomic_DNA"/>
</dbReference>
<feature type="region of interest" description="Disordered" evidence="4">
    <location>
        <begin position="24"/>
        <end position="67"/>
    </location>
</feature>
<accession>A0A8X8IGJ8</accession>
<dbReference type="InterPro" id="IPR036942">
    <property type="entry name" value="Beta-barrel_TonB_sf"/>
</dbReference>
<evidence type="ECO:0000313" key="7">
    <source>
        <dbReference type="Proteomes" id="UP000198711"/>
    </source>
</evidence>